<comment type="similarity">
    <text evidence="5">Belongs to the NtaA/SnaA/DszA monooxygenase family.</text>
</comment>
<evidence type="ECO:0000256" key="2">
    <source>
        <dbReference type="ARBA" id="ARBA00022643"/>
    </source>
</evidence>
<dbReference type="Proteomes" id="UP001596074">
    <property type="component" value="Unassembled WGS sequence"/>
</dbReference>
<dbReference type="Pfam" id="PF00296">
    <property type="entry name" value="Bac_luciferase"/>
    <property type="match status" value="1"/>
</dbReference>
<dbReference type="Gene3D" id="3.20.20.30">
    <property type="entry name" value="Luciferase-like domain"/>
    <property type="match status" value="1"/>
</dbReference>
<protein>
    <submittedName>
        <fullName evidence="7">LLM class flavin-dependent oxidoreductase</fullName>
        <ecNumber evidence="7">1.-.-.-</ecNumber>
    </submittedName>
</protein>
<dbReference type="RefSeq" id="WP_378281456.1">
    <property type="nucleotide sequence ID" value="NZ_JBHSON010000010.1"/>
</dbReference>
<dbReference type="PIRSF" id="PIRSF000337">
    <property type="entry name" value="NTA_MOA"/>
    <property type="match status" value="1"/>
</dbReference>
<proteinExistence type="inferred from homology"/>
<keyword evidence="2" id="KW-0288">FMN</keyword>
<accession>A0ABW0ZTJ2</accession>
<dbReference type="InterPro" id="IPR016215">
    <property type="entry name" value="NTA_MOA"/>
</dbReference>
<dbReference type="CDD" id="cd01095">
    <property type="entry name" value="Nitrilotriacetate_monoxgenase"/>
    <property type="match status" value="1"/>
</dbReference>
<evidence type="ECO:0000256" key="1">
    <source>
        <dbReference type="ARBA" id="ARBA00022630"/>
    </source>
</evidence>
<evidence type="ECO:0000313" key="8">
    <source>
        <dbReference type="Proteomes" id="UP001596074"/>
    </source>
</evidence>
<keyword evidence="3 7" id="KW-0560">Oxidoreductase</keyword>
<evidence type="ECO:0000256" key="3">
    <source>
        <dbReference type="ARBA" id="ARBA00023002"/>
    </source>
</evidence>
<dbReference type="InterPro" id="IPR011251">
    <property type="entry name" value="Luciferase-like_dom"/>
</dbReference>
<evidence type="ECO:0000256" key="4">
    <source>
        <dbReference type="ARBA" id="ARBA00023033"/>
    </source>
</evidence>
<keyword evidence="1" id="KW-0285">Flavoprotein</keyword>
<evidence type="ECO:0000259" key="6">
    <source>
        <dbReference type="Pfam" id="PF00296"/>
    </source>
</evidence>
<dbReference type="InterPro" id="IPR036661">
    <property type="entry name" value="Luciferase-like_sf"/>
</dbReference>
<sequence>MTRQGDRRLHVNLHLDQAGHHIAAWRRNGHDLSRYDDITYDIELVRLAERGLLDSIFIADAPMLLHNARYRVPFLEPITLLAAYAVATSRIGLIATASTTYFEPYNLARQFASLDRISGGRAGWNIVTTALTGAARNFGDRELRDHDGRYRDAEEFVDVVTKLWDSWEADAVVADPAGGVFVDTGKVHAIDHRGRVFDVAGPLNVPRSAQGRPLLVQAGASEAGRSFGARFGEVIFTNQLSLESARAYYADIKRRAAGFGRAPEEIFILPGIKPVLASTEAEARRRAAELAELIEPEIGRTILTWQVDGIELPEMPLDEPFPDLTATLPPEVRSRYARLVEMARQHDMTTGRLLRRLAAGTHREFIGTPEMLADDMEEWFRAHGADGFTLQPQELPEGLEVFVDHVVPILQRRGLFRREYEGTTLRDLFGLPPVPSRHAVG</sequence>
<keyword evidence="4" id="KW-0503">Monooxygenase</keyword>
<dbReference type="SUPFAM" id="SSF51679">
    <property type="entry name" value="Bacterial luciferase-like"/>
    <property type="match status" value="1"/>
</dbReference>
<reference evidence="8" key="1">
    <citation type="journal article" date="2019" name="Int. J. Syst. Evol. Microbiol.">
        <title>The Global Catalogue of Microorganisms (GCM) 10K type strain sequencing project: providing services to taxonomists for standard genome sequencing and annotation.</title>
        <authorList>
            <consortium name="The Broad Institute Genomics Platform"/>
            <consortium name="The Broad Institute Genome Sequencing Center for Infectious Disease"/>
            <person name="Wu L."/>
            <person name="Ma J."/>
        </authorList>
    </citation>
    <scope>NUCLEOTIDE SEQUENCE [LARGE SCALE GENOMIC DNA]</scope>
    <source>
        <strain evidence="8">KCTC 42087</strain>
    </source>
</reference>
<dbReference type="NCBIfam" id="TIGR03860">
    <property type="entry name" value="FMN_nitrolo"/>
    <property type="match status" value="1"/>
</dbReference>
<dbReference type="PANTHER" id="PTHR30011:SF16">
    <property type="entry name" value="C2H2 FINGER DOMAIN TRANSCRIPTION FACTOR (EUROFUNG)-RELATED"/>
    <property type="match status" value="1"/>
</dbReference>
<name>A0ABW0ZTJ2_9ACTN</name>
<dbReference type="EMBL" id="JBHSON010000010">
    <property type="protein sequence ID" value="MFC5745832.1"/>
    <property type="molecule type" value="Genomic_DNA"/>
</dbReference>
<organism evidence="7 8">
    <name type="scientific">Actinomadura rugatobispora</name>
    <dbReference type="NCBI Taxonomy" id="1994"/>
    <lineage>
        <taxon>Bacteria</taxon>
        <taxon>Bacillati</taxon>
        <taxon>Actinomycetota</taxon>
        <taxon>Actinomycetes</taxon>
        <taxon>Streptosporangiales</taxon>
        <taxon>Thermomonosporaceae</taxon>
        <taxon>Actinomadura</taxon>
    </lineage>
</organism>
<dbReference type="GO" id="GO:0016491">
    <property type="term" value="F:oxidoreductase activity"/>
    <property type="evidence" value="ECO:0007669"/>
    <property type="project" value="UniProtKB-KW"/>
</dbReference>
<dbReference type="PANTHER" id="PTHR30011">
    <property type="entry name" value="ALKANESULFONATE MONOOXYGENASE-RELATED"/>
    <property type="match status" value="1"/>
</dbReference>
<gene>
    <name evidence="7" type="ORF">ACFPZN_09455</name>
</gene>
<dbReference type="InterPro" id="IPR051260">
    <property type="entry name" value="Diverse_substr_monoxygenases"/>
</dbReference>
<keyword evidence="8" id="KW-1185">Reference proteome</keyword>
<evidence type="ECO:0000313" key="7">
    <source>
        <dbReference type="EMBL" id="MFC5745832.1"/>
    </source>
</evidence>
<feature type="domain" description="Luciferase-like" evidence="6">
    <location>
        <begin position="27"/>
        <end position="385"/>
    </location>
</feature>
<comment type="caution">
    <text evidence="7">The sequence shown here is derived from an EMBL/GenBank/DDBJ whole genome shotgun (WGS) entry which is preliminary data.</text>
</comment>
<evidence type="ECO:0000256" key="5">
    <source>
        <dbReference type="ARBA" id="ARBA00033748"/>
    </source>
</evidence>
<dbReference type="EC" id="1.-.-.-" evidence="7"/>